<dbReference type="EMBL" id="VNHU01000005">
    <property type="protein sequence ID" value="TYP73550.1"/>
    <property type="molecule type" value="Genomic_DNA"/>
</dbReference>
<dbReference type="RefSeq" id="WP_148782655.1">
    <property type="nucleotide sequence ID" value="NZ_VNHU01000005.1"/>
</dbReference>
<dbReference type="Proteomes" id="UP000324376">
    <property type="component" value="Unassembled WGS sequence"/>
</dbReference>
<dbReference type="OrthoDB" id="1191003at2"/>
<evidence type="ECO:0000313" key="2">
    <source>
        <dbReference type="Proteomes" id="UP000324376"/>
    </source>
</evidence>
<dbReference type="AlphaFoldDB" id="A0A5S5C5E6"/>
<name>A0A5S5C5E6_9FLAO</name>
<keyword evidence="2" id="KW-1185">Reference proteome</keyword>
<proteinExistence type="predicted"/>
<organism evidence="1 2">
    <name type="scientific">Aquimarina intermedia</name>
    <dbReference type="NCBI Taxonomy" id="350814"/>
    <lineage>
        <taxon>Bacteria</taxon>
        <taxon>Pseudomonadati</taxon>
        <taxon>Bacteroidota</taxon>
        <taxon>Flavobacteriia</taxon>
        <taxon>Flavobacteriales</taxon>
        <taxon>Flavobacteriaceae</taxon>
        <taxon>Aquimarina</taxon>
    </lineage>
</organism>
<protein>
    <submittedName>
        <fullName evidence="1">Uncharacterized protein</fullName>
    </submittedName>
</protein>
<sequence>MKTRFLNIDNAKVLCKKEQQLINGGSSSSECLFTGCFDNFVGFEGGPCALETPTPQSCTGIVRNGECCIF</sequence>
<reference evidence="1 2" key="1">
    <citation type="submission" date="2019-07" db="EMBL/GenBank/DDBJ databases">
        <title>Genomic Encyclopedia of Archaeal and Bacterial Type Strains, Phase II (KMG-II): from individual species to whole genera.</title>
        <authorList>
            <person name="Goeker M."/>
        </authorList>
    </citation>
    <scope>NUCLEOTIDE SEQUENCE [LARGE SCALE GENOMIC DNA]</scope>
    <source>
        <strain evidence="1 2">DSM 17527</strain>
    </source>
</reference>
<comment type="caution">
    <text evidence="1">The sequence shown here is derived from an EMBL/GenBank/DDBJ whole genome shotgun (WGS) entry which is preliminary data.</text>
</comment>
<gene>
    <name evidence="1" type="ORF">BD809_105137</name>
</gene>
<evidence type="ECO:0000313" key="1">
    <source>
        <dbReference type="EMBL" id="TYP73550.1"/>
    </source>
</evidence>
<accession>A0A5S5C5E6</accession>